<proteinExistence type="predicted"/>
<feature type="region of interest" description="Disordered" evidence="1">
    <location>
        <begin position="1"/>
        <end position="40"/>
    </location>
</feature>
<name>A0A4Y2RPJ1_ARAVE</name>
<reference evidence="2 3" key="1">
    <citation type="journal article" date="2019" name="Sci. Rep.">
        <title>Orb-weaving spider Araneus ventricosus genome elucidates the spidroin gene catalogue.</title>
        <authorList>
            <person name="Kono N."/>
            <person name="Nakamura H."/>
            <person name="Ohtoshi R."/>
            <person name="Moran D.A.P."/>
            <person name="Shinohara A."/>
            <person name="Yoshida Y."/>
            <person name="Fujiwara M."/>
            <person name="Mori M."/>
            <person name="Tomita M."/>
            <person name="Arakawa K."/>
        </authorList>
    </citation>
    <scope>NUCLEOTIDE SEQUENCE [LARGE SCALE GENOMIC DNA]</scope>
</reference>
<protein>
    <submittedName>
        <fullName evidence="2">Uncharacterized protein</fullName>
    </submittedName>
</protein>
<organism evidence="2 3">
    <name type="scientific">Araneus ventricosus</name>
    <name type="common">Orbweaver spider</name>
    <name type="synonym">Epeira ventricosa</name>
    <dbReference type="NCBI Taxonomy" id="182803"/>
    <lineage>
        <taxon>Eukaryota</taxon>
        <taxon>Metazoa</taxon>
        <taxon>Ecdysozoa</taxon>
        <taxon>Arthropoda</taxon>
        <taxon>Chelicerata</taxon>
        <taxon>Arachnida</taxon>
        <taxon>Araneae</taxon>
        <taxon>Araneomorphae</taxon>
        <taxon>Entelegynae</taxon>
        <taxon>Araneoidea</taxon>
        <taxon>Araneidae</taxon>
        <taxon>Araneus</taxon>
    </lineage>
</organism>
<comment type="caution">
    <text evidence="2">The sequence shown here is derived from an EMBL/GenBank/DDBJ whole genome shotgun (WGS) entry which is preliminary data.</text>
</comment>
<feature type="compositionally biased region" description="Basic and acidic residues" evidence="1">
    <location>
        <begin position="20"/>
        <end position="36"/>
    </location>
</feature>
<dbReference type="EMBL" id="BGPR01017656">
    <property type="protein sequence ID" value="GBN76825.1"/>
    <property type="molecule type" value="Genomic_DNA"/>
</dbReference>
<evidence type="ECO:0000313" key="3">
    <source>
        <dbReference type="Proteomes" id="UP000499080"/>
    </source>
</evidence>
<keyword evidence="3" id="KW-1185">Reference proteome</keyword>
<evidence type="ECO:0000313" key="2">
    <source>
        <dbReference type="EMBL" id="GBN76825.1"/>
    </source>
</evidence>
<evidence type="ECO:0000256" key="1">
    <source>
        <dbReference type="SAM" id="MobiDB-lite"/>
    </source>
</evidence>
<accession>A0A4Y2RPJ1</accession>
<dbReference type="AlphaFoldDB" id="A0A4Y2RPJ1"/>
<dbReference type="Proteomes" id="UP000499080">
    <property type="component" value="Unassembled WGS sequence"/>
</dbReference>
<gene>
    <name evidence="2" type="ORF">AVEN_120235_1</name>
</gene>
<sequence>MFEKEEWYSSRMEPGNLKQQSRDVESKNDTQQDEIQRSIVTQSRGVLNEEWYFQQDGTKGIRQQSEMFETKNENFQQDGTKEIKWQAGDV</sequence>